<protein>
    <recommendedName>
        <fullName evidence="1">Peptidase M12A domain-containing protein</fullName>
    </recommendedName>
</protein>
<accession>A0A225NP64</accession>
<dbReference type="SUPFAM" id="SSF55486">
    <property type="entry name" value="Metalloproteases ('zincins'), catalytic domain"/>
    <property type="match status" value="1"/>
</dbReference>
<dbReference type="InterPro" id="IPR024079">
    <property type="entry name" value="MetalloPept_cat_dom_sf"/>
</dbReference>
<evidence type="ECO:0000313" key="3">
    <source>
        <dbReference type="Proteomes" id="UP000215377"/>
    </source>
</evidence>
<gene>
    <name evidence="2" type="ORF">ATO3_05325</name>
</gene>
<reference evidence="2 3" key="1">
    <citation type="submission" date="2013-04" db="EMBL/GenBank/DDBJ databases">
        <title>Oceanicola sp. 22II1-22F33 Genome Sequencing.</title>
        <authorList>
            <person name="Lai Q."/>
            <person name="Li G."/>
            <person name="Shao Z."/>
        </authorList>
    </citation>
    <scope>NUCLEOTIDE SEQUENCE [LARGE SCALE GENOMIC DNA]</scope>
    <source>
        <strain evidence="2 3">22II1-22F33</strain>
    </source>
</reference>
<dbReference type="Gene3D" id="3.40.390.10">
    <property type="entry name" value="Collagenase (Catalytic Domain)"/>
    <property type="match status" value="1"/>
</dbReference>
<feature type="domain" description="Peptidase M12A" evidence="1">
    <location>
        <begin position="83"/>
        <end position="234"/>
    </location>
</feature>
<sequence length="375" mass="41345">MIDSGTGAAGSLLDRLLHTTRSGAPERSYSSEACCSLPATRQGRPVGPISDFREALIAYSEKKWVNGMTLHYYFYDEAPLKGDPVDVQMVRQAFAAWKGLGLGLNIVETRDIGQAELRIAFQQGNGCWSHVGTDALNVPAPTAPTMNFGRSLRHDPRGLDTPLHQIGHALGFPHEHQNPFACVAWDEDEVAAQLSGAPAEWTRDRFRRTILNKHPRNAEGGAGWDPDSIMHYSFESGMILHPVDCRDGMARPPAFSESDRSEALKFYPPVDPADHPRLQTCRCAPLDIAPTGQKTLRLTPEETRLYSIRTIGPADTLAVLFRQEGDRERRIAASKEAGTGRSARIDVQLERGATYLLRIRMLSRYGTGAAAVLCR</sequence>
<dbReference type="EMBL" id="AQQR01000002">
    <property type="protein sequence ID" value="OWU76132.1"/>
    <property type="molecule type" value="Genomic_DNA"/>
</dbReference>
<dbReference type="AlphaFoldDB" id="A0A225NP64"/>
<comment type="caution">
    <text evidence="2">The sequence shown here is derived from an EMBL/GenBank/DDBJ whole genome shotgun (WGS) entry which is preliminary data.</text>
</comment>
<name>A0A225NP64_9RHOB</name>
<proteinExistence type="predicted"/>
<keyword evidence="3" id="KW-1185">Reference proteome</keyword>
<evidence type="ECO:0000313" key="2">
    <source>
        <dbReference type="EMBL" id="OWU76132.1"/>
    </source>
</evidence>
<dbReference type="GO" id="GO:0004222">
    <property type="term" value="F:metalloendopeptidase activity"/>
    <property type="evidence" value="ECO:0007669"/>
    <property type="project" value="InterPro"/>
</dbReference>
<dbReference type="Pfam" id="PF01400">
    <property type="entry name" value="Astacin"/>
    <property type="match status" value="1"/>
</dbReference>
<dbReference type="GO" id="GO:0006508">
    <property type="term" value="P:proteolysis"/>
    <property type="evidence" value="ECO:0007669"/>
    <property type="project" value="InterPro"/>
</dbReference>
<evidence type="ECO:0000259" key="1">
    <source>
        <dbReference type="Pfam" id="PF01400"/>
    </source>
</evidence>
<dbReference type="Proteomes" id="UP000215377">
    <property type="component" value="Unassembled WGS sequence"/>
</dbReference>
<dbReference type="InterPro" id="IPR001506">
    <property type="entry name" value="Peptidase_M12A"/>
</dbReference>
<organism evidence="2 3">
    <name type="scientific">Marinibacterium profundimaris</name>
    <dbReference type="NCBI Taxonomy" id="1679460"/>
    <lineage>
        <taxon>Bacteria</taxon>
        <taxon>Pseudomonadati</taxon>
        <taxon>Pseudomonadota</taxon>
        <taxon>Alphaproteobacteria</taxon>
        <taxon>Rhodobacterales</taxon>
        <taxon>Paracoccaceae</taxon>
        <taxon>Marinibacterium</taxon>
    </lineage>
</organism>